<dbReference type="PROSITE" id="PS50857">
    <property type="entry name" value="COX2_CUA"/>
    <property type="match status" value="1"/>
</dbReference>
<evidence type="ECO:0000256" key="12">
    <source>
        <dbReference type="ARBA" id="ARBA00023139"/>
    </source>
</evidence>
<name>A0ABQ0IYM6_GLUTH</name>
<dbReference type="Pfam" id="PF06481">
    <property type="entry name" value="COX_ARM"/>
    <property type="match status" value="1"/>
</dbReference>
<dbReference type="PANTHER" id="PTHR22888:SF18">
    <property type="entry name" value="CYTOCHROME BO(3) UBIQUINOL OXIDASE SUBUNIT 2"/>
    <property type="match status" value="1"/>
</dbReference>
<evidence type="ECO:0000256" key="5">
    <source>
        <dbReference type="ARBA" id="ARBA00022660"/>
    </source>
</evidence>
<dbReference type="SUPFAM" id="SSF49503">
    <property type="entry name" value="Cupredoxins"/>
    <property type="match status" value="1"/>
</dbReference>
<evidence type="ECO:0000256" key="10">
    <source>
        <dbReference type="ARBA" id="ARBA00023002"/>
    </source>
</evidence>
<evidence type="ECO:0000256" key="13">
    <source>
        <dbReference type="ARBA" id="ARBA00023288"/>
    </source>
</evidence>
<keyword evidence="6 15" id="KW-0812">Transmembrane</keyword>
<comment type="caution">
    <text evidence="18">The sequence shown here is derived from an EMBL/GenBank/DDBJ whole genome shotgun (WGS) entry which is preliminary data.</text>
</comment>
<dbReference type="InterPro" id="IPR008972">
    <property type="entry name" value="Cupredoxin"/>
</dbReference>
<dbReference type="CDD" id="cd04212">
    <property type="entry name" value="CuRO_UO_II"/>
    <property type="match status" value="1"/>
</dbReference>
<comment type="subcellular location">
    <subcellularLocation>
        <location evidence="1">Cell membrane</location>
        <topology evidence="1">Multi-pass membrane protein</topology>
    </subcellularLocation>
</comment>
<evidence type="ECO:0000256" key="15">
    <source>
        <dbReference type="SAM" id="Phobius"/>
    </source>
</evidence>
<evidence type="ECO:0000259" key="17">
    <source>
        <dbReference type="PROSITE" id="PS50999"/>
    </source>
</evidence>
<dbReference type="NCBIfam" id="TIGR01433">
    <property type="entry name" value="CyoA"/>
    <property type="match status" value="1"/>
</dbReference>
<gene>
    <name evidence="18" type="ORF">NBRC3257_2304</name>
</gene>
<keyword evidence="13" id="KW-0449">Lipoprotein</keyword>
<dbReference type="PIRSF" id="PIRSF000292">
    <property type="entry name" value="Ubi_od_II"/>
    <property type="match status" value="1"/>
</dbReference>
<dbReference type="Gene3D" id="1.10.287.90">
    <property type="match status" value="1"/>
</dbReference>
<dbReference type="PROSITE" id="PS50999">
    <property type="entry name" value="COX2_TM"/>
    <property type="match status" value="1"/>
</dbReference>
<keyword evidence="7" id="KW-0732">Signal</keyword>
<evidence type="ECO:0000256" key="6">
    <source>
        <dbReference type="ARBA" id="ARBA00022692"/>
    </source>
</evidence>
<evidence type="ECO:0000256" key="9">
    <source>
        <dbReference type="ARBA" id="ARBA00022989"/>
    </source>
</evidence>
<evidence type="ECO:0000259" key="16">
    <source>
        <dbReference type="PROSITE" id="PS50857"/>
    </source>
</evidence>
<evidence type="ECO:0000256" key="14">
    <source>
        <dbReference type="PIRNR" id="PIRNR000292"/>
    </source>
</evidence>
<accession>A0ABQ0IYM6</accession>
<dbReference type="InterPro" id="IPR002429">
    <property type="entry name" value="CcO_II-like_C"/>
</dbReference>
<keyword evidence="8 14" id="KW-0249">Electron transport</keyword>
<dbReference type="EMBL" id="BASM01000028">
    <property type="protein sequence ID" value="GAD27305.1"/>
    <property type="molecule type" value="Genomic_DNA"/>
</dbReference>
<evidence type="ECO:0000256" key="3">
    <source>
        <dbReference type="ARBA" id="ARBA00022448"/>
    </source>
</evidence>
<comment type="similarity">
    <text evidence="2 14">Belongs to the cytochrome c oxidase subunit 2 family.</text>
</comment>
<reference evidence="18 19" key="1">
    <citation type="submission" date="2013-08" db="EMBL/GenBank/DDBJ databases">
        <title>Gluconobacter thailandicus NBRC 3257 whole genome sequence.</title>
        <authorList>
            <person name="Matsutani M."/>
            <person name="Yakushi T."/>
            <person name="Matsushita K."/>
        </authorList>
    </citation>
    <scope>NUCLEOTIDE SEQUENCE [LARGE SCALE GENOMIC DNA]</scope>
    <source>
        <strain evidence="18 19">NBRC 3257</strain>
    </source>
</reference>
<protein>
    <recommendedName>
        <fullName evidence="14">Ubiquinol oxidase subunit 2</fullName>
    </recommendedName>
</protein>
<dbReference type="InterPro" id="IPR010514">
    <property type="entry name" value="COX_ARM"/>
</dbReference>
<keyword evidence="9 15" id="KW-1133">Transmembrane helix</keyword>
<dbReference type="Proteomes" id="UP000018209">
    <property type="component" value="Unassembled WGS sequence"/>
</dbReference>
<keyword evidence="5 14" id="KW-0679">Respiratory chain</keyword>
<evidence type="ECO:0000256" key="8">
    <source>
        <dbReference type="ARBA" id="ARBA00022982"/>
    </source>
</evidence>
<evidence type="ECO:0000256" key="7">
    <source>
        <dbReference type="ARBA" id="ARBA00022729"/>
    </source>
</evidence>
<evidence type="ECO:0000256" key="11">
    <source>
        <dbReference type="ARBA" id="ARBA00023136"/>
    </source>
</evidence>
<dbReference type="InterPro" id="IPR036257">
    <property type="entry name" value="Cyt_c_oxidase_su2_TM_sf"/>
</dbReference>
<dbReference type="InterPro" id="IPR011759">
    <property type="entry name" value="Cyt_c_oxidase_su2_TM_dom"/>
</dbReference>
<feature type="domain" description="Cytochrome oxidase subunit II copper A binding" evidence="16">
    <location>
        <begin position="130"/>
        <end position="242"/>
    </location>
</feature>
<organism evidence="18 19">
    <name type="scientific">Gluconobacter thailandicus NBRC 3257</name>
    <dbReference type="NCBI Taxonomy" id="1381097"/>
    <lineage>
        <taxon>Bacteria</taxon>
        <taxon>Pseudomonadati</taxon>
        <taxon>Pseudomonadota</taxon>
        <taxon>Alphaproteobacteria</taxon>
        <taxon>Acetobacterales</taxon>
        <taxon>Acetobacteraceae</taxon>
        <taxon>Gluconobacter</taxon>
    </lineage>
</organism>
<dbReference type="InterPro" id="IPR034227">
    <property type="entry name" value="CuRO_UO_II"/>
</dbReference>
<dbReference type="Gene3D" id="2.60.40.420">
    <property type="entry name" value="Cupredoxins - blue copper proteins"/>
    <property type="match status" value="1"/>
</dbReference>
<evidence type="ECO:0000256" key="2">
    <source>
        <dbReference type="ARBA" id="ARBA00007866"/>
    </source>
</evidence>
<evidence type="ECO:0000313" key="19">
    <source>
        <dbReference type="Proteomes" id="UP000018209"/>
    </source>
</evidence>
<keyword evidence="11 14" id="KW-0472">Membrane</keyword>
<feature type="transmembrane region" description="Helical" evidence="15">
    <location>
        <begin position="52"/>
        <end position="71"/>
    </location>
</feature>
<evidence type="ECO:0000313" key="18">
    <source>
        <dbReference type="EMBL" id="GAD27305.1"/>
    </source>
</evidence>
<evidence type="ECO:0000256" key="1">
    <source>
        <dbReference type="ARBA" id="ARBA00004651"/>
    </source>
</evidence>
<keyword evidence="4 14" id="KW-1003">Cell membrane</keyword>
<evidence type="ECO:0000256" key="4">
    <source>
        <dbReference type="ARBA" id="ARBA00022475"/>
    </source>
</evidence>
<dbReference type="PANTHER" id="PTHR22888">
    <property type="entry name" value="CYTOCHROME C OXIDASE, SUBUNIT II"/>
    <property type="match status" value="1"/>
</dbReference>
<dbReference type="InterPro" id="IPR045187">
    <property type="entry name" value="CcO_II"/>
</dbReference>
<dbReference type="InterPro" id="IPR006333">
    <property type="entry name" value="Cyt_o_ubiquinol_oxidase_su2"/>
</dbReference>
<keyword evidence="12" id="KW-0564">Palmitate</keyword>
<dbReference type="Pfam" id="PF00116">
    <property type="entry name" value="COX2"/>
    <property type="match status" value="1"/>
</dbReference>
<proteinExistence type="inferred from homology"/>
<dbReference type="SUPFAM" id="SSF81464">
    <property type="entry name" value="Cytochrome c oxidase subunit II-like, transmembrane region"/>
    <property type="match status" value="1"/>
</dbReference>
<sequence>MPERMMKAGPMKKLWRYLPALPALMLSGCTVDLLQPRGPIAEMNRDVMVAEFAIMMAIVVPTCIATLYFAWKYRASNTQAEYLPTWDHSTKIEYVIWGIPSLIIVALGAISWYSTHAYDPYRPIQTADNVKPLNVQVVSLDWKWLFIYPDLGIATINQLDVPTNTPLNFQITSDTVMTSFFIPRLGSMIYSMPGQQTQLHLLATESGDYLGEASQFSGRGFSDMKFRTLAMAPEEFSAWVEKVKNGSENLDDTTYPKYAAPQEAAPVQYFAHVQPDLFDGIVAKYNNGMMVEKTTGKVMHMQSASSAAPSDTGMKE</sequence>
<feature type="domain" description="Cytochrome oxidase subunit II transmembrane region profile" evidence="17">
    <location>
        <begin position="25"/>
        <end position="122"/>
    </location>
</feature>
<keyword evidence="3 14" id="KW-0813">Transport</keyword>
<feature type="transmembrane region" description="Helical" evidence="15">
    <location>
        <begin position="92"/>
        <end position="113"/>
    </location>
</feature>
<keyword evidence="10 14" id="KW-0560">Oxidoreductase</keyword>
<keyword evidence="19" id="KW-1185">Reference proteome</keyword>
<dbReference type="PROSITE" id="PS51257">
    <property type="entry name" value="PROKAR_LIPOPROTEIN"/>
    <property type="match status" value="1"/>
</dbReference>